<organism evidence="2 3">
    <name type="scientific">Zhihengliuella flava</name>
    <dbReference type="NCBI Taxonomy" id="1285193"/>
    <lineage>
        <taxon>Bacteria</taxon>
        <taxon>Bacillati</taxon>
        <taxon>Actinomycetota</taxon>
        <taxon>Actinomycetes</taxon>
        <taxon>Micrococcales</taxon>
        <taxon>Micrococcaceae</taxon>
        <taxon>Zhihengliuella</taxon>
    </lineage>
</organism>
<proteinExistence type="predicted"/>
<keyword evidence="2" id="KW-0456">Lyase</keyword>
<name>A0A931D8M0_9MICC</name>
<dbReference type="PANTHER" id="PTHR35908:SF1">
    <property type="entry name" value="CONSERVED PROTEIN"/>
    <property type="match status" value="1"/>
</dbReference>
<dbReference type="CDD" id="cd06587">
    <property type="entry name" value="VOC"/>
    <property type="match status" value="1"/>
</dbReference>
<dbReference type="InterPro" id="IPR041581">
    <property type="entry name" value="Glyoxalase_6"/>
</dbReference>
<dbReference type="Pfam" id="PF18029">
    <property type="entry name" value="Glyoxalase_6"/>
    <property type="match status" value="1"/>
</dbReference>
<protein>
    <submittedName>
        <fullName evidence="2">Catechol 2,3-dioxygenase-like lactoylglutathione lyase family enzyme</fullName>
    </submittedName>
</protein>
<dbReference type="GO" id="GO:0016829">
    <property type="term" value="F:lyase activity"/>
    <property type="evidence" value="ECO:0007669"/>
    <property type="project" value="UniProtKB-KW"/>
</dbReference>
<dbReference type="InterPro" id="IPR029068">
    <property type="entry name" value="Glyas_Bleomycin-R_OHBP_Dase"/>
</dbReference>
<dbReference type="PANTHER" id="PTHR35908">
    <property type="entry name" value="HYPOTHETICAL FUSION PROTEIN"/>
    <property type="match status" value="1"/>
</dbReference>
<sequence>MIGTWHALVFDCADTDQLATFYEQLLGMVRVQQDDDDGWITIGDAPDRPALAFQRVEHYTPPAWPGQDVPQQAHLDIRVSDLDIGEEHVLALGATALNEGSESFRVYLDPQGHPFCLVSW</sequence>
<comment type="caution">
    <text evidence="2">The sequence shown here is derived from an EMBL/GenBank/DDBJ whole genome shotgun (WGS) entry which is preliminary data.</text>
</comment>
<dbReference type="RefSeq" id="WP_196835391.1">
    <property type="nucleotide sequence ID" value="NZ_JADOTZ010000001.1"/>
</dbReference>
<dbReference type="SUPFAM" id="SSF54593">
    <property type="entry name" value="Glyoxalase/Bleomycin resistance protein/Dihydroxybiphenyl dioxygenase"/>
    <property type="match status" value="1"/>
</dbReference>
<evidence type="ECO:0000313" key="3">
    <source>
        <dbReference type="Proteomes" id="UP000625033"/>
    </source>
</evidence>
<dbReference type="Gene3D" id="3.10.180.10">
    <property type="entry name" value="2,3-Dihydroxybiphenyl 1,2-Dioxygenase, domain 1"/>
    <property type="match status" value="1"/>
</dbReference>
<dbReference type="EMBL" id="JADOTZ010000001">
    <property type="protein sequence ID" value="MBG6084028.1"/>
    <property type="molecule type" value="Genomic_DNA"/>
</dbReference>
<dbReference type="Proteomes" id="UP000625033">
    <property type="component" value="Unassembled WGS sequence"/>
</dbReference>
<feature type="domain" description="Glyoxalase-like" evidence="1">
    <location>
        <begin position="8"/>
        <end position="118"/>
    </location>
</feature>
<dbReference type="AlphaFoldDB" id="A0A931D8M0"/>
<reference evidence="2" key="1">
    <citation type="submission" date="2020-11" db="EMBL/GenBank/DDBJ databases">
        <title>Sequencing the genomes of 1000 actinobacteria strains.</title>
        <authorList>
            <person name="Klenk H.-P."/>
        </authorList>
    </citation>
    <scope>NUCLEOTIDE SEQUENCE</scope>
    <source>
        <strain evidence="2">DSM 26152</strain>
    </source>
</reference>
<evidence type="ECO:0000259" key="1">
    <source>
        <dbReference type="Pfam" id="PF18029"/>
    </source>
</evidence>
<gene>
    <name evidence="2" type="ORF">IW252_000795</name>
</gene>
<keyword evidence="3" id="KW-1185">Reference proteome</keyword>
<evidence type="ECO:0000313" key="2">
    <source>
        <dbReference type="EMBL" id="MBG6084028.1"/>
    </source>
</evidence>
<accession>A0A931D8M0</accession>